<keyword evidence="4 5" id="KW-0132">Cell division</keyword>
<evidence type="ECO:0000256" key="2">
    <source>
        <dbReference type="ARBA" id="ARBA00020112"/>
    </source>
</evidence>
<evidence type="ECO:0000256" key="3">
    <source>
        <dbReference type="ARBA" id="ARBA00025265"/>
    </source>
</evidence>
<dbReference type="Pfam" id="PF03776">
    <property type="entry name" value="MinE"/>
    <property type="match status" value="1"/>
</dbReference>
<comment type="caution">
    <text evidence="5">The sequence shown here is derived from an EMBL/GenBank/DDBJ whole genome shotgun (WGS) entry which is preliminary data.</text>
</comment>
<dbReference type="RefSeq" id="WP_132283818.1">
    <property type="nucleotide sequence ID" value="NZ_SKBM01000001.1"/>
</dbReference>
<evidence type="ECO:0000256" key="4">
    <source>
        <dbReference type="HAMAP-Rule" id="MF_00262"/>
    </source>
</evidence>
<dbReference type="InterPro" id="IPR036707">
    <property type="entry name" value="MinE_sf"/>
</dbReference>
<protein>
    <recommendedName>
        <fullName evidence="2 4">Cell division topological specificity factor</fullName>
    </recommendedName>
</protein>
<proteinExistence type="inferred from homology"/>
<gene>
    <name evidence="4 5" type="primary">minE</name>
    <name evidence="5" type="ORF">EXY23_01580</name>
</gene>
<keyword evidence="6" id="KW-1185">Reference proteome</keyword>
<keyword evidence="4" id="KW-0131">Cell cycle</keyword>
<comment type="similarity">
    <text evidence="1 4">Belongs to the MinE family.</text>
</comment>
<dbReference type="InterPro" id="IPR005527">
    <property type="entry name" value="MinE"/>
</dbReference>
<dbReference type="OrthoDB" id="9802655at2"/>
<dbReference type="AlphaFoldDB" id="A0A4R4DUW4"/>
<dbReference type="Proteomes" id="UP000295023">
    <property type="component" value="Unassembled WGS sequence"/>
</dbReference>
<comment type="function">
    <text evidence="3 4">Prevents the cell division inhibition by proteins MinC and MinD at internal division sites while permitting inhibition at polar sites. This ensures cell division at the proper site by restricting the formation of a division septum at the midpoint of the long axis of the cell.</text>
</comment>
<dbReference type="Gene3D" id="3.30.1070.10">
    <property type="entry name" value="Cell division topological specificity factor MinE"/>
    <property type="match status" value="1"/>
</dbReference>
<evidence type="ECO:0000313" key="6">
    <source>
        <dbReference type="Proteomes" id="UP000295023"/>
    </source>
</evidence>
<organism evidence="5 6">
    <name type="scientific">Roseicella aquatilis</name>
    <dbReference type="NCBI Taxonomy" id="2527868"/>
    <lineage>
        <taxon>Bacteria</taxon>
        <taxon>Pseudomonadati</taxon>
        <taxon>Pseudomonadota</taxon>
        <taxon>Alphaproteobacteria</taxon>
        <taxon>Acetobacterales</taxon>
        <taxon>Roseomonadaceae</taxon>
        <taxon>Roseicella</taxon>
    </lineage>
</organism>
<evidence type="ECO:0000313" key="5">
    <source>
        <dbReference type="EMBL" id="TCZ66824.1"/>
    </source>
</evidence>
<reference evidence="5 6" key="1">
    <citation type="submission" date="2019-03" db="EMBL/GenBank/DDBJ databases">
        <title>Paracraurococcus aquatilis NE82 genome sequence.</title>
        <authorList>
            <person name="Zhao Y."/>
            <person name="Du Z."/>
        </authorList>
    </citation>
    <scope>NUCLEOTIDE SEQUENCE [LARGE SCALE GENOMIC DNA]</scope>
    <source>
        <strain evidence="5 6">NE82</strain>
    </source>
</reference>
<dbReference type="GO" id="GO:0051301">
    <property type="term" value="P:cell division"/>
    <property type="evidence" value="ECO:0007669"/>
    <property type="project" value="UniProtKB-KW"/>
</dbReference>
<dbReference type="SUPFAM" id="SSF55229">
    <property type="entry name" value="Cell division protein MinE topological specificity domain"/>
    <property type="match status" value="1"/>
</dbReference>
<dbReference type="NCBIfam" id="NF001422">
    <property type="entry name" value="PRK00296.1"/>
    <property type="match status" value="1"/>
</dbReference>
<sequence length="99" mass="10654">MSWLDFFRANRKAEPDSATQAKERLQIVLAHERIGRTREDFLPRLQQDLVAVVARYVAIDPGKVNVALDRGGDISTLAIEIELPGAKSGASAAPAAANG</sequence>
<evidence type="ECO:0000256" key="1">
    <source>
        <dbReference type="ARBA" id="ARBA00008168"/>
    </source>
</evidence>
<dbReference type="GO" id="GO:0032955">
    <property type="term" value="P:regulation of division septum assembly"/>
    <property type="evidence" value="ECO:0007669"/>
    <property type="project" value="InterPro"/>
</dbReference>
<dbReference type="HAMAP" id="MF_00262">
    <property type="entry name" value="MinE"/>
    <property type="match status" value="1"/>
</dbReference>
<dbReference type="EMBL" id="SKBM01000001">
    <property type="protein sequence ID" value="TCZ66824.1"/>
    <property type="molecule type" value="Genomic_DNA"/>
</dbReference>
<accession>A0A4R4DUW4</accession>
<dbReference type="NCBIfam" id="TIGR01215">
    <property type="entry name" value="minE"/>
    <property type="match status" value="1"/>
</dbReference>
<name>A0A4R4DUW4_9PROT</name>